<evidence type="ECO:0000259" key="2">
    <source>
        <dbReference type="Pfam" id="PF01575"/>
    </source>
</evidence>
<reference evidence="4" key="1">
    <citation type="submission" date="2022-12" db="EMBL/GenBank/DDBJ databases">
        <authorList>
            <person name="Mo P."/>
        </authorList>
    </citation>
    <scope>NUCLEOTIDE SEQUENCE [LARGE SCALE GENOMIC DNA]</scope>
    <source>
        <strain evidence="4">HUAS 3-15</strain>
    </source>
</reference>
<dbReference type="Pfam" id="PF01575">
    <property type="entry name" value="MaoC_dehydratas"/>
    <property type="match status" value="1"/>
</dbReference>
<dbReference type="InterPro" id="IPR002539">
    <property type="entry name" value="MaoC-like_dom"/>
</dbReference>
<dbReference type="Proteomes" id="UP001212821">
    <property type="component" value="Chromosome"/>
</dbReference>
<dbReference type="PANTHER" id="PTHR43664:SF1">
    <property type="entry name" value="BETA-METHYLMALYL-COA DEHYDRATASE"/>
    <property type="match status" value="1"/>
</dbReference>
<gene>
    <name evidence="3" type="ORF">O1G21_04015</name>
</gene>
<evidence type="ECO:0000256" key="1">
    <source>
        <dbReference type="ARBA" id="ARBA00005254"/>
    </source>
</evidence>
<sequence length="165" mass="18390">MYFFEDFAPGDVFELGTVSVTMDQIIEFSETYDPQPFHVDPELALASPFEGLIASGWQTASLFMRRYVDGLLADSACVGSPGVDEIRYHRPVRPGDVLHARVRVLGSSPSFGRSDTGIVKPMCELVDEEGRLVFSMILHSIFERRLTREPVMPMSIDPVHPARSA</sequence>
<name>A0ABY7PXI4_9ACTN</name>
<protein>
    <submittedName>
        <fullName evidence="3">MaoC family dehydratase</fullName>
    </submittedName>
</protein>
<evidence type="ECO:0000313" key="4">
    <source>
        <dbReference type="Proteomes" id="UP001212821"/>
    </source>
</evidence>
<dbReference type="EMBL" id="CP115450">
    <property type="protein sequence ID" value="WBP85096.1"/>
    <property type="molecule type" value="Genomic_DNA"/>
</dbReference>
<organism evidence="3 4">
    <name type="scientific">Kitasatospora cathayae</name>
    <dbReference type="NCBI Taxonomy" id="3004092"/>
    <lineage>
        <taxon>Bacteria</taxon>
        <taxon>Bacillati</taxon>
        <taxon>Actinomycetota</taxon>
        <taxon>Actinomycetes</taxon>
        <taxon>Kitasatosporales</taxon>
        <taxon>Streptomycetaceae</taxon>
        <taxon>Kitasatospora</taxon>
    </lineage>
</organism>
<feature type="domain" description="MaoC-like" evidence="2">
    <location>
        <begin position="9"/>
        <end position="111"/>
    </location>
</feature>
<dbReference type="PANTHER" id="PTHR43664">
    <property type="entry name" value="MONOAMINE OXIDASE-RELATED"/>
    <property type="match status" value="1"/>
</dbReference>
<dbReference type="CDD" id="cd03454">
    <property type="entry name" value="YdeM"/>
    <property type="match status" value="1"/>
</dbReference>
<dbReference type="InterPro" id="IPR052342">
    <property type="entry name" value="MCH/BMMD"/>
</dbReference>
<proteinExistence type="inferred from homology"/>
<comment type="similarity">
    <text evidence="1">Belongs to the enoyl-CoA hydratase/isomerase family.</text>
</comment>
<dbReference type="SUPFAM" id="SSF54637">
    <property type="entry name" value="Thioesterase/thiol ester dehydrase-isomerase"/>
    <property type="match status" value="1"/>
</dbReference>
<keyword evidence="4" id="KW-1185">Reference proteome</keyword>
<dbReference type="RefSeq" id="WP_270140808.1">
    <property type="nucleotide sequence ID" value="NZ_CP115450.1"/>
</dbReference>
<evidence type="ECO:0000313" key="3">
    <source>
        <dbReference type="EMBL" id="WBP85096.1"/>
    </source>
</evidence>
<accession>A0ABY7PXI4</accession>
<dbReference type="InterPro" id="IPR029069">
    <property type="entry name" value="HotDog_dom_sf"/>
</dbReference>
<dbReference type="Gene3D" id="3.10.129.10">
    <property type="entry name" value="Hotdog Thioesterase"/>
    <property type="match status" value="1"/>
</dbReference>